<feature type="region of interest" description="Disordered" evidence="1">
    <location>
        <begin position="1"/>
        <end position="50"/>
    </location>
</feature>
<dbReference type="AlphaFoldDB" id="A0A6J4UZU0"/>
<reference evidence="2" key="1">
    <citation type="submission" date="2020-02" db="EMBL/GenBank/DDBJ databases">
        <authorList>
            <person name="Meier V. D."/>
        </authorList>
    </citation>
    <scope>NUCLEOTIDE SEQUENCE</scope>
    <source>
        <strain evidence="2">AVDCRST_MAG59</strain>
    </source>
</reference>
<accession>A0A6J4UZU0</accession>
<protein>
    <submittedName>
        <fullName evidence="2">Uncharacterized protein</fullName>
    </submittedName>
</protein>
<evidence type="ECO:0000313" key="2">
    <source>
        <dbReference type="EMBL" id="CAA9563247.1"/>
    </source>
</evidence>
<name>A0A6J4UZU0_9BACT</name>
<proteinExistence type="predicted"/>
<feature type="non-terminal residue" evidence="2">
    <location>
        <position position="1"/>
    </location>
</feature>
<organism evidence="2">
    <name type="scientific">uncultured Thermomicrobiales bacterium</name>
    <dbReference type="NCBI Taxonomy" id="1645740"/>
    <lineage>
        <taxon>Bacteria</taxon>
        <taxon>Pseudomonadati</taxon>
        <taxon>Thermomicrobiota</taxon>
        <taxon>Thermomicrobia</taxon>
        <taxon>Thermomicrobiales</taxon>
        <taxon>environmental samples</taxon>
    </lineage>
</organism>
<dbReference type="EMBL" id="CADCWF010000180">
    <property type="protein sequence ID" value="CAA9563247.1"/>
    <property type="molecule type" value="Genomic_DNA"/>
</dbReference>
<feature type="non-terminal residue" evidence="2">
    <location>
        <position position="50"/>
    </location>
</feature>
<sequence>GHGAPRLFAGLAARHHGPPDSVGGWAADSRTLGGPIGLRRRSPARVQGRV</sequence>
<evidence type="ECO:0000256" key="1">
    <source>
        <dbReference type="SAM" id="MobiDB-lite"/>
    </source>
</evidence>
<gene>
    <name evidence="2" type="ORF">AVDCRST_MAG59-2772</name>
</gene>